<comment type="caution">
    <text evidence="1">The sequence shown here is derived from an EMBL/GenBank/DDBJ whole genome shotgun (WGS) entry which is preliminary data.</text>
</comment>
<sequence>MLCRLRHGFDPRNQKGHVVGQAKEIRDDDTLVFGVYKMVKTR</sequence>
<name>A0ABU0B1C7_9FIRM</name>
<dbReference type="EMBL" id="JAUSUX010000007">
    <property type="protein sequence ID" value="MDQ0286059.1"/>
    <property type="molecule type" value="Genomic_DNA"/>
</dbReference>
<evidence type="ECO:0000313" key="1">
    <source>
        <dbReference type="EMBL" id="MDQ0286059.1"/>
    </source>
</evidence>
<dbReference type="Proteomes" id="UP001225644">
    <property type="component" value="Unassembled WGS sequence"/>
</dbReference>
<organism evidence="1 2">
    <name type="scientific">Desulfofundulus luciae</name>
    <dbReference type="NCBI Taxonomy" id="74702"/>
    <lineage>
        <taxon>Bacteria</taxon>
        <taxon>Bacillati</taxon>
        <taxon>Bacillota</taxon>
        <taxon>Clostridia</taxon>
        <taxon>Eubacteriales</taxon>
        <taxon>Peptococcaceae</taxon>
        <taxon>Desulfofundulus</taxon>
    </lineage>
</organism>
<protein>
    <submittedName>
        <fullName evidence="1">Uncharacterized protein</fullName>
    </submittedName>
</protein>
<gene>
    <name evidence="1" type="ORF">J2Z49_001165</name>
</gene>
<accession>A0ABU0B1C7</accession>
<keyword evidence="2" id="KW-1185">Reference proteome</keyword>
<proteinExistence type="predicted"/>
<reference evidence="1 2" key="1">
    <citation type="submission" date="2023-07" db="EMBL/GenBank/DDBJ databases">
        <title>Genomic Encyclopedia of Type Strains, Phase IV (KMG-IV): sequencing the most valuable type-strain genomes for metagenomic binning, comparative biology and taxonomic classification.</title>
        <authorList>
            <person name="Goeker M."/>
        </authorList>
    </citation>
    <scope>NUCLEOTIDE SEQUENCE [LARGE SCALE GENOMIC DNA]</scope>
    <source>
        <strain evidence="1 2">DSM 12396</strain>
    </source>
</reference>
<evidence type="ECO:0000313" key="2">
    <source>
        <dbReference type="Proteomes" id="UP001225644"/>
    </source>
</evidence>
<dbReference type="RefSeq" id="WP_307400690.1">
    <property type="nucleotide sequence ID" value="NZ_JAUSUX010000007.1"/>
</dbReference>